<dbReference type="EMBL" id="RCHS01002740">
    <property type="protein sequence ID" value="RMX45955.1"/>
    <property type="molecule type" value="Genomic_DNA"/>
</dbReference>
<dbReference type="InterPro" id="IPR043159">
    <property type="entry name" value="Lectin_gal-bd_sf"/>
</dbReference>
<sequence length="129" mass="14282">MVNSALTQMPTTFSTGHLLICEGESGQLRCNKEGKINVLSANYGRLESHSCPHWMTTDTNCHSGNSLSQVQQICQSNSTCELKATNIASYSKIHNKKERPVREEEHKTWRTKASQEEMGGGDGKSINVL</sequence>
<dbReference type="Gene3D" id="2.60.120.740">
    <property type="match status" value="1"/>
</dbReference>
<dbReference type="Pfam" id="PF02140">
    <property type="entry name" value="SUEL_Lectin"/>
    <property type="match status" value="1"/>
</dbReference>
<keyword evidence="4" id="KW-1185">Reference proteome</keyword>
<reference evidence="3 4" key="1">
    <citation type="journal article" date="2018" name="Sci. Rep.">
        <title>Comparative analysis of the Pocillopora damicornis genome highlights role of immune system in coral evolution.</title>
        <authorList>
            <person name="Cunning R."/>
            <person name="Bay R.A."/>
            <person name="Gillette P."/>
            <person name="Baker A.C."/>
            <person name="Traylor-Knowles N."/>
        </authorList>
    </citation>
    <scope>NUCLEOTIDE SEQUENCE [LARGE SCALE GENOMIC DNA]</scope>
    <source>
        <strain evidence="3">RSMAS</strain>
        <tissue evidence="3">Whole animal</tissue>
    </source>
</reference>
<evidence type="ECO:0000313" key="3">
    <source>
        <dbReference type="EMBL" id="RMX45955.1"/>
    </source>
</evidence>
<proteinExistence type="predicted"/>
<dbReference type="GO" id="GO:0030246">
    <property type="term" value="F:carbohydrate binding"/>
    <property type="evidence" value="ECO:0007669"/>
    <property type="project" value="InterPro"/>
</dbReference>
<dbReference type="Proteomes" id="UP000275408">
    <property type="component" value="Unassembled WGS sequence"/>
</dbReference>
<comment type="caution">
    <text evidence="3">The sequence shown here is derived from an EMBL/GenBank/DDBJ whole genome shotgun (WGS) entry which is preliminary data.</text>
</comment>
<dbReference type="PANTHER" id="PTHR46780">
    <property type="entry name" value="PROTEIN EVA-1"/>
    <property type="match status" value="1"/>
</dbReference>
<evidence type="ECO:0000256" key="1">
    <source>
        <dbReference type="SAM" id="MobiDB-lite"/>
    </source>
</evidence>
<accession>A0A3M6TX02</accession>
<feature type="region of interest" description="Disordered" evidence="1">
    <location>
        <begin position="93"/>
        <end position="129"/>
    </location>
</feature>
<dbReference type="InterPro" id="IPR000922">
    <property type="entry name" value="Lectin_gal-bd_dom"/>
</dbReference>
<protein>
    <recommendedName>
        <fullName evidence="2">SUEL-type lectin domain-containing protein</fullName>
    </recommendedName>
</protein>
<feature type="domain" description="SUEL-type lectin" evidence="2">
    <location>
        <begin position="20"/>
        <end position="86"/>
    </location>
</feature>
<dbReference type="PROSITE" id="PS50228">
    <property type="entry name" value="SUEL_LECTIN"/>
    <property type="match status" value="1"/>
</dbReference>
<feature type="compositionally biased region" description="Basic and acidic residues" evidence="1">
    <location>
        <begin position="98"/>
        <end position="108"/>
    </location>
</feature>
<evidence type="ECO:0000259" key="2">
    <source>
        <dbReference type="PROSITE" id="PS50228"/>
    </source>
</evidence>
<name>A0A3M6TX02_POCDA</name>
<organism evidence="3 4">
    <name type="scientific">Pocillopora damicornis</name>
    <name type="common">Cauliflower coral</name>
    <name type="synonym">Millepora damicornis</name>
    <dbReference type="NCBI Taxonomy" id="46731"/>
    <lineage>
        <taxon>Eukaryota</taxon>
        <taxon>Metazoa</taxon>
        <taxon>Cnidaria</taxon>
        <taxon>Anthozoa</taxon>
        <taxon>Hexacorallia</taxon>
        <taxon>Scleractinia</taxon>
        <taxon>Astrocoeniina</taxon>
        <taxon>Pocilloporidae</taxon>
        <taxon>Pocillopora</taxon>
    </lineage>
</organism>
<dbReference type="AlphaFoldDB" id="A0A3M6TX02"/>
<evidence type="ECO:0000313" key="4">
    <source>
        <dbReference type="Proteomes" id="UP000275408"/>
    </source>
</evidence>
<gene>
    <name evidence="3" type="ORF">pdam_00020995</name>
</gene>